<dbReference type="SUPFAM" id="SSF53187">
    <property type="entry name" value="Zn-dependent exopeptidases"/>
    <property type="match status" value="2"/>
</dbReference>
<evidence type="ECO:0000256" key="2">
    <source>
        <dbReference type="ARBA" id="ARBA00022801"/>
    </source>
</evidence>
<evidence type="ECO:0000256" key="1">
    <source>
        <dbReference type="ARBA" id="ARBA00022729"/>
    </source>
</evidence>
<dbReference type="AlphaFoldDB" id="A5N3P2"/>
<dbReference type="InterPro" id="IPR050695">
    <property type="entry name" value="N-acetylmuramoyl_amidase_3"/>
</dbReference>
<name>A5N3P2_CLOK5</name>
<sequence length="599" mass="64948">MKDTKVYKIMLLSFIFMFVTFVRISMVHASAYNGAVIGKDVEIDKSWKIKFNMQLDESTVNDSNIVVVDSDGNSVPISVQLQDNGSDLVVAPKTQYIYDKTYNLIVKSGLKSISGKSYGESKMQFSIKSNPTSNSKYTVTIDAGHGGNDKGNISGSGLNEKDVNLSVALKVGNILEQNGINVVYTRKDDNISWDSSSDLKSRFDIANNAKSDMFVTIHCNSYTENSAVNGIETYYAGYSDEAENIANKIQNQMVSYTGRMDRGVKEGQPQHKILRGTLSPAVMVELGFMTNSQESSLLGSDDYQNKSAAAIAKGVLESLSSLNENKELMVSSISDLANQITEGDEYSLPISVQATMSDGTTQKVGVIWDSEKVDSSKTGTFTYKGIAAGYEKQVTLTLTIVAKAQQTPPSSTAPIIVIDPGHGMGSDVGATGINGLQEDDITLAVGLKTGKILEEHGINVVYTRTTDMRSTPMSVTESLQKRCDISNNANAKYFVCIHTNSFNVPSANGTETLYYTGNEEGRKLATYIQNSIVEEVGTYNRGLKDGSWLYIAQNTVAPAVLTELGFVTNPEDAAKLSSDEYRAKFAQAIADGILKALGY</sequence>
<feature type="domain" description="MurNAc-LAA" evidence="3">
    <location>
        <begin position="203"/>
        <end position="316"/>
    </location>
</feature>
<dbReference type="Gene3D" id="3.40.630.40">
    <property type="entry name" value="Zn-dependent exopeptidases"/>
    <property type="match status" value="2"/>
</dbReference>
<dbReference type="KEGG" id="ckl:CKL_3753"/>
<dbReference type="PANTHER" id="PTHR30404:SF0">
    <property type="entry name" value="N-ACETYLMURAMOYL-L-ALANINE AMIDASE AMIC"/>
    <property type="match status" value="1"/>
</dbReference>
<dbReference type="GO" id="GO:0009253">
    <property type="term" value="P:peptidoglycan catabolic process"/>
    <property type="evidence" value="ECO:0007669"/>
    <property type="project" value="InterPro"/>
</dbReference>
<dbReference type="InterPro" id="IPR032812">
    <property type="entry name" value="SbsA_Ig"/>
</dbReference>
<dbReference type="GO" id="GO:0008745">
    <property type="term" value="F:N-acetylmuramoyl-L-alanine amidase activity"/>
    <property type="evidence" value="ECO:0007669"/>
    <property type="project" value="InterPro"/>
</dbReference>
<keyword evidence="5" id="KW-1185">Reference proteome</keyword>
<dbReference type="RefSeq" id="WP_012104072.1">
    <property type="nucleotide sequence ID" value="NC_009706.1"/>
</dbReference>
<organism evidence="4 5">
    <name type="scientific">Clostridium kluyveri (strain ATCC 8527 / DSM 555 / NBRC 12016 / NCIMB 10680 / K1)</name>
    <dbReference type="NCBI Taxonomy" id="431943"/>
    <lineage>
        <taxon>Bacteria</taxon>
        <taxon>Bacillati</taxon>
        <taxon>Bacillota</taxon>
        <taxon>Clostridia</taxon>
        <taxon>Eubacteriales</taxon>
        <taxon>Clostridiaceae</taxon>
        <taxon>Clostridium</taxon>
    </lineage>
</organism>
<proteinExistence type="predicted"/>
<keyword evidence="2" id="KW-0378">Hydrolase</keyword>
<dbReference type="PANTHER" id="PTHR30404">
    <property type="entry name" value="N-ACETYLMURAMOYL-L-ALANINE AMIDASE"/>
    <property type="match status" value="1"/>
</dbReference>
<dbReference type="Pfam" id="PF01520">
    <property type="entry name" value="Amidase_3"/>
    <property type="match status" value="2"/>
</dbReference>
<evidence type="ECO:0000313" key="4">
    <source>
        <dbReference type="EMBL" id="EDK35738.1"/>
    </source>
</evidence>
<dbReference type="eggNOG" id="COG0860">
    <property type="taxonomic scope" value="Bacteria"/>
</dbReference>
<dbReference type="EMBL" id="CP000673">
    <property type="protein sequence ID" value="EDK35738.1"/>
    <property type="molecule type" value="Genomic_DNA"/>
</dbReference>
<dbReference type="Pfam" id="PF07532">
    <property type="entry name" value="Big_4"/>
    <property type="match status" value="1"/>
</dbReference>
<feature type="domain" description="MurNAc-LAA" evidence="3">
    <location>
        <begin position="483"/>
        <end position="594"/>
    </location>
</feature>
<dbReference type="HOGENOM" id="CLU_456125_0_0_9"/>
<dbReference type="Gene3D" id="2.60.40.1220">
    <property type="match status" value="1"/>
</dbReference>
<dbReference type="SMART" id="SM00646">
    <property type="entry name" value="Ami_3"/>
    <property type="match status" value="2"/>
</dbReference>
<gene>
    <name evidence="4" type="ordered locus">CKL_3753</name>
</gene>
<dbReference type="Pfam" id="PF13205">
    <property type="entry name" value="Big_5"/>
    <property type="match status" value="1"/>
</dbReference>
<dbReference type="Proteomes" id="UP000002411">
    <property type="component" value="Chromosome"/>
</dbReference>
<dbReference type="CDD" id="cd02696">
    <property type="entry name" value="MurNAc-LAA"/>
    <property type="match status" value="2"/>
</dbReference>
<dbReference type="GO" id="GO:0030288">
    <property type="term" value="C:outer membrane-bounded periplasmic space"/>
    <property type="evidence" value="ECO:0007669"/>
    <property type="project" value="TreeGrafter"/>
</dbReference>
<dbReference type="InterPro" id="IPR011081">
    <property type="entry name" value="Big_4"/>
</dbReference>
<dbReference type="InterPro" id="IPR002508">
    <property type="entry name" value="MurNAc-LAA_cat"/>
</dbReference>
<protein>
    <recommendedName>
        <fullName evidence="3">MurNAc-LAA domain-containing protein</fullName>
    </recommendedName>
</protein>
<dbReference type="STRING" id="431943.CKL_3753"/>
<evidence type="ECO:0000259" key="3">
    <source>
        <dbReference type="SMART" id="SM00646"/>
    </source>
</evidence>
<dbReference type="InterPro" id="IPR014755">
    <property type="entry name" value="Cu-Rt/internalin_Ig-like"/>
</dbReference>
<evidence type="ECO:0000313" key="5">
    <source>
        <dbReference type="Proteomes" id="UP000002411"/>
    </source>
</evidence>
<reference evidence="4 5" key="1">
    <citation type="journal article" date="2008" name="Proc. Natl. Acad. Sci. U.S.A.">
        <title>The genome of Clostridium kluyveri, a strict anaerobe with unique metabolic features.</title>
        <authorList>
            <person name="Seedorf H."/>
            <person name="Fricke W.F."/>
            <person name="Veith B."/>
            <person name="Brueggemann H."/>
            <person name="Liesegang H."/>
            <person name="Strittmatter A."/>
            <person name="Miethke M."/>
            <person name="Buckel W."/>
            <person name="Hinderberger J."/>
            <person name="Li F."/>
            <person name="Hagemeier C."/>
            <person name="Thauer R.K."/>
            <person name="Gottschalk G."/>
        </authorList>
    </citation>
    <scope>NUCLEOTIDE SEQUENCE [LARGE SCALE GENOMIC DNA]</scope>
    <source>
        <strain evidence="5">ATCC 8527 / DSM 555 / NCIMB 10680</strain>
    </source>
</reference>
<keyword evidence="1" id="KW-0732">Signal</keyword>
<accession>A5N3P2</accession>